<accession>A0ABV2AVM1</accession>
<dbReference type="EMBL" id="APND01000001">
    <property type="protein sequence ID" value="MES1927664.1"/>
    <property type="molecule type" value="Genomic_DNA"/>
</dbReference>
<dbReference type="PIRSF" id="PIRSF001434">
    <property type="entry name" value="CGS"/>
    <property type="match status" value="1"/>
</dbReference>
<dbReference type="SUPFAM" id="SSF53383">
    <property type="entry name" value="PLP-dependent transferases"/>
    <property type="match status" value="1"/>
</dbReference>
<evidence type="ECO:0000313" key="6">
    <source>
        <dbReference type="EMBL" id="MES1927664.1"/>
    </source>
</evidence>
<evidence type="ECO:0000256" key="2">
    <source>
        <dbReference type="ARBA" id="ARBA00022898"/>
    </source>
</evidence>
<comment type="cofactor">
    <cofactor evidence="1 3 4">
        <name>pyridoxal 5'-phosphate</name>
        <dbReference type="ChEBI" id="CHEBI:597326"/>
    </cofactor>
</comment>
<keyword evidence="7" id="KW-1185">Reference proteome</keyword>
<dbReference type="Pfam" id="PF01053">
    <property type="entry name" value="Cys_Met_Meta_PP"/>
    <property type="match status" value="1"/>
</dbReference>
<reference evidence="6 7" key="1">
    <citation type="submission" date="2013-03" db="EMBL/GenBank/DDBJ databases">
        <title>Salinisphaera dokdonensis CL-ES53 Genome Sequencing.</title>
        <authorList>
            <person name="Li C."/>
            <person name="Lai Q."/>
            <person name="Shao Z."/>
        </authorList>
    </citation>
    <scope>NUCLEOTIDE SEQUENCE [LARGE SCALE GENOMIC DNA]</scope>
    <source>
        <strain evidence="6 7">CL-ES53</strain>
    </source>
</reference>
<protein>
    <recommendedName>
        <fullName evidence="3">O-succinylhomoserine sulfhydrylase</fullName>
        <shortName evidence="3">OSH sulfhydrylase</shortName>
        <shortName evidence="3">OSHS sulfhydrylase</shortName>
        <ecNumber evidence="3">2.5.1.-</ecNumber>
    </recommendedName>
</protein>
<dbReference type="InterPro" id="IPR015424">
    <property type="entry name" value="PyrdxlP-dep_Trfase"/>
</dbReference>
<keyword evidence="3" id="KW-0808">Transferase</keyword>
<dbReference type="PANTHER" id="PTHR11808">
    <property type="entry name" value="TRANS-SULFURATION ENZYME FAMILY MEMBER"/>
    <property type="match status" value="1"/>
</dbReference>
<comment type="pathway">
    <text evidence="3">Amino-acid biosynthesis; L-methionine biosynthesis via de novo pathway; L-homocysteine from O-succinyl-L-homoserine: step 1/1.</text>
</comment>
<dbReference type="Gene3D" id="3.90.1150.10">
    <property type="entry name" value="Aspartate Aminotransferase, domain 1"/>
    <property type="match status" value="1"/>
</dbReference>
<feature type="modified residue" description="N6-(pyridoxal phosphate)lysine" evidence="3">
    <location>
        <position position="211"/>
    </location>
</feature>
<dbReference type="InterPro" id="IPR015422">
    <property type="entry name" value="PyrdxlP-dep_Trfase_small"/>
</dbReference>
<evidence type="ECO:0000313" key="7">
    <source>
        <dbReference type="Proteomes" id="UP001460888"/>
    </source>
</evidence>
<comment type="catalytic activity">
    <reaction evidence="3">
        <text>O-succinyl-L-homoserine + hydrogen sulfide = L-homocysteine + succinate</text>
        <dbReference type="Rhea" id="RHEA:27826"/>
        <dbReference type="ChEBI" id="CHEBI:29919"/>
        <dbReference type="ChEBI" id="CHEBI:30031"/>
        <dbReference type="ChEBI" id="CHEBI:57661"/>
        <dbReference type="ChEBI" id="CHEBI:58199"/>
    </reaction>
</comment>
<evidence type="ECO:0000256" key="4">
    <source>
        <dbReference type="RuleBase" id="RU362118"/>
    </source>
</evidence>
<dbReference type="InterPro" id="IPR006234">
    <property type="entry name" value="O-succ-hSer_sulfhydrylase"/>
</dbReference>
<comment type="subunit">
    <text evidence="3">Homotetramer.</text>
</comment>
<dbReference type="NCBIfam" id="TIGR01325">
    <property type="entry name" value="O_suc_HS_sulf"/>
    <property type="match status" value="1"/>
</dbReference>
<comment type="function">
    <text evidence="3">Catalyzes the formation of L-homocysteine from O-succinyl-L-homoserine (OSHS) and hydrogen sulfide.</text>
</comment>
<dbReference type="Gene3D" id="3.40.640.10">
    <property type="entry name" value="Type I PLP-dependent aspartate aminotransferase-like (Major domain)"/>
    <property type="match status" value="1"/>
</dbReference>
<organism evidence="6 7">
    <name type="scientific">Salinisphaera dokdonensis CL-ES53</name>
    <dbReference type="NCBI Taxonomy" id="1304272"/>
    <lineage>
        <taxon>Bacteria</taxon>
        <taxon>Pseudomonadati</taxon>
        <taxon>Pseudomonadota</taxon>
        <taxon>Gammaproteobacteria</taxon>
        <taxon>Salinisphaerales</taxon>
        <taxon>Salinisphaeraceae</taxon>
        <taxon>Salinisphaera</taxon>
    </lineage>
</organism>
<keyword evidence="3" id="KW-0028">Amino-acid biosynthesis</keyword>
<sequence>MTDDFDDSWGTATRGVRAGTHRTPEGEHSSAIYMTSSFVFDSADAAAARFAGDEPGNIYSRFTNPTVDAFSKRLAAMEGGEYCVATASGMSSILATCLATLEAGDHIVAAHTLFGSTIGLFNNYLGKLGITTSYVAPDDLDGWKAAITPATRMLFVETPSNPLTEIVDMAALADLANENDALLVVDNCFCTPALQRPLDFGAHVVIHSATKFLDGQGRALGGAVIGDADIVGDKVFRFLRTCGPTMSPFNAWVFYKALETLEVRMRAHCEAAQKVAEWLEAQPAVEHVYYPGLASHPQHDLAARQQPGGFGGILSLRLAGGRDAAFKLINGTNMISITANLGDTRTTIVHPASTTHARISAEDRARAGITDGVVRISVGLENVEDIIADLEPGLA</sequence>
<dbReference type="InterPro" id="IPR015421">
    <property type="entry name" value="PyrdxlP-dep_Trfase_major"/>
</dbReference>
<feature type="region of interest" description="Disordered" evidence="5">
    <location>
        <begin position="1"/>
        <end position="27"/>
    </location>
</feature>
<keyword evidence="3" id="KW-0486">Methionine biosynthesis</keyword>
<proteinExistence type="inferred from homology"/>
<evidence type="ECO:0000256" key="1">
    <source>
        <dbReference type="ARBA" id="ARBA00001933"/>
    </source>
</evidence>
<dbReference type="RefSeq" id="WP_353108302.1">
    <property type="nucleotide sequence ID" value="NZ_APND01000001.1"/>
</dbReference>
<name>A0ABV2AVM1_9GAMM</name>
<evidence type="ECO:0000256" key="5">
    <source>
        <dbReference type="SAM" id="MobiDB-lite"/>
    </source>
</evidence>
<dbReference type="CDD" id="cd00614">
    <property type="entry name" value="CGS_like"/>
    <property type="match status" value="1"/>
</dbReference>
<gene>
    <name evidence="3" type="primary">metZ</name>
    <name evidence="6" type="ORF">SADO_00370</name>
</gene>
<dbReference type="HAMAP" id="MF_02056">
    <property type="entry name" value="MetZ"/>
    <property type="match status" value="1"/>
</dbReference>
<dbReference type="Proteomes" id="UP001460888">
    <property type="component" value="Unassembled WGS sequence"/>
</dbReference>
<comment type="similarity">
    <text evidence="3">Belongs to the trans-sulfuration enzymes family. MetZ subfamily.</text>
</comment>
<dbReference type="PANTHER" id="PTHR11808:SF80">
    <property type="entry name" value="CYSTATHIONINE GAMMA-LYASE"/>
    <property type="match status" value="1"/>
</dbReference>
<dbReference type="NCBIfam" id="NF006003">
    <property type="entry name" value="PRK08133.1"/>
    <property type="match status" value="1"/>
</dbReference>
<dbReference type="InterPro" id="IPR000277">
    <property type="entry name" value="Cys/Met-Metab_PyrdxlP-dep_enz"/>
</dbReference>
<evidence type="ECO:0000256" key="3">
    <source>
        <dbReference type="HAMAP-Rule" id="MF_02056"/>
    </source>
</evidence>
<comment type="caution">
    <text evidence="6">The sequence shown here is derived from an EMBL/GenBank/DDBJ whole genome shotgun (WGS) entry which is preliminary data.</text>
</comment>
<keyword evidence="2 3" id="KW-0663">Pyridoxal phosphate</keyword>
<dbReference type="EC" id="2.5.1.-" evidence="3"/>